<dbReference type="OrthoDB" id="3473305at2759"/>
<feature type="domain" description="2EXR" evidence="1">
    <location>
        <begin position="13"/>
        <end position="103"/>
    </location>
</feature>
<dbReference type="PANTHER" id="PTHR35910:SF6">
    <property type="entry name" value="2EXR DOMAIN-CONTAINING PROTEIN"/>
    <property type="match status" value="1"/>
</dbReference>
<dbReference type="PANTHER" id="PTHR35910">
    <property type="entry name" value="2EXR DOMAIN-CONTAINING PROTEIN"/>
    <property type="match status" value="1"/>
</dbReference>
<proteinExistence type="predicted"/>
<keyword evidence="3" id="KW-1185">Reference proteome</keyword>
<dbReference type="InterPro" id="IPR045518">
    <property type="entry name" value="2EXR"/>
</dbReference>
<reference evidence="2 3" key="1">
    <citation type="submission" date="2016-04" db="EMBL/GenBank/DDBJ databases">
        <title>A degradative enzymes factory behind the ericoid mycorrhizal symbiosis.</title>
        <authorList>
            <consortium name="DOE Joint Genome Institute"/>
            <person name="Martino E."/>
            <person name="Morin E."/>
            <person name="Grelet G."/>
            <person name="Kuo A."/>
            <person name="Kohler A."/>
            <person name="Daghino S."/>
            <person name="Barry K."/>
            <person name="Choi C."/>
            <person name="Cichocki N."/>
            <person name="Clum A."/>
            <person name="Copeland A."/>
            <person name="Hainaut M."/>
            <person name="Haridas S."/>
            <person name="Labutti K."/>
            <person name="Lindquist E."/>
            <person name="Lipzen A."/>
            <person name="Khouja H.-R."/>
            <person name="Murat C."/>
            <person name="Ohm R."/>
            <person name="Olson A."/>
            <person name="Spatafora J."/>
            <person name="Veneault-Fourrey C."/>
            <person name="Henrissat B."/>
            <person name="Grigoriev I."/>
            <person name="Martin F."/>
            <person name="Perotto S."/>
        </authorList>
    </citation>
    <scope>NUCLEOTIDE SEQUENCE [LARGE SCALE GENOMIC DNA]</scope>
    <source>
        <strain evidence="2 3">F</strain>
    </source>
</reference>
<accession>A0A2J6R5J6</accession>
<sequence length="240" mass="28029">MASSTSTSSPATFDQFRFLPAEIRLRIWHYASQQPRIICIRDSSIDKSWLPPNTMDFCFYCLNLTPHLIRVNREAREETLKHYVLVDGNGDRTFYFNEWQDTILLESRYHWFHAVHLMGAAIDQASPGSRIRSLAITKEALYNTDGSLFPRTETGLKELFIIDYDWSLPKEWLPIAKLAEARDTFDLLSHSLRVRLYFSKDKDAQVLAVRGEHWIRNWPSMVFSGHWSEDYHNIEGVLEG</sequence>
<protein>
    <recommendedName>
        <fullName evidence="1">2EXR domain-containing protein</fullName>
    </recommendedName>
</protein>
<evidence type="ECO:0000313" key="3">
    <source>
        <dbReference type="Proteomes" id="UP000235786"/>
    </source>
</evidence>
<evidence type="ECO:0000259" key="1">
    <source>
        <dbReference type="Pfam" id="PF20150"/>
    </source>
</evidence>
<organism evidence="2 3">
    <name type="scientific">Hyaloscypha variabilis (strain UAMH 11265 / GT02V1 / F)</name>
    <name type="common">Meliniomyces variabilis</name>
    <dbReference type="NCBI Taxonomy" id="1149755"/>
    <lineage>
        <taxon>Eukaryota</taxon>
        <taxon>Fungi</taxon>
        <taxon>Dikarya</taxon>
        <taxon>Ascomycota</taxon>
        <taxon>Pezizomycotina</taxon>
        <taxon>Leotiomycetes</taxon>
        <taxon>Helotiales</taxon>
        <taxon>Hyaloscyphaceae</taxon>
        <taxon>Hyaloscypha</taxon>
        <taxon>Hyaloscypha variabilis</taxon>
    </lineage>
</organism>
<dbReference type="EMBL" id="KZ613955">
    <property type="protein sequence ID" value="PMD33791.1"/>
    <property type="molecule type" value="Genomic_DNA"/>
</dbReference>
<dbReference type="Pfam" id="PF20150">
    <property type="entry name" value="2EXR"/>
    <property type="match status" value="1"/>
</dbReference>
<evidence type="ECO:0000313" key="2">
    <source>
        <dbReference type="EMBL" id="PMD33791.1"/>
    </source>
</evidence>
<name>A0A2J6R5J6_HYAVF</name>
<dbReference type="AlphaFoldDB" id="A0A2J6R5J6"/>
<dbReference type="Proteomes" id="UP000235786">
    <property type="component" value="Unassembled WGS sequence"/>
</dbReference>
<gene>
    <name evidence="2" type="ORF">L207DRAFT_535046</name>
</gene>